<dbReference type="InterPro" id="IPR000210">
    <property type="entry name" value="BTB/POZ_dom"/>
</dbReference>
<dbReference type="Proteomes" id="UP000789706">
    <property type="component" value="Unassembled WGS sequence"/>
</dbReference>
<sequence length="228" mass="26936">MESERIILNVGGIKYQTYRSTLTLYPDTLLATMFQDRNKSLIHPINNKGNEYFIDRNGYAFRYVLEYYRTGQIFWPDENVNNNTSLNYCHCNHYYNSNKQQQPLTVLVSRKELMIELDYFQIPFTIPKEEKPRLATTDEMAEKLDIFVKALNLVIYFMSENYKTHLSLKFYAFHGSLEKYQFPTSLQVEPFIPTVLNIMKPFDDSGYPILNIFGSEIQRKDFAKIFSS</sequence>
<dbReference type="InterPro" id="IPR011333">
    <property type="entry name" value="SKP1/BTB/POZ_sf"/>
</dbReference>
<dbReference type="PANTHER" id="PTHR14499">
    <property type="entry name" value="POTASSIUM CHANNEL TETRAMERIZATION DOMAIN-CONTAINING"/>
    <property type="match status" value="1"/>
</dbReference>
<dbReference type="SMART" id="SM00225">
    <property type="entry name" value="BTB"/>
    <property type="match status" value="1"/>
</dbReference>
<dbReference type="GO" id="GO:0051260">
    <property type="term" value="P:protein homooligomerization"/>
    <property type="evidence" value="ECO:0007669"/>
    <property type="project" value="InterPro"/>
</dbReference>
<proteinExistence type="predicted"/>
<evidence type="ECO:0000313" key="3">
    <source>
        <dbReference type="Proteomes" id="UP000789706"/>
    </source>
</evidence>
<feature type="domain" description="BTB" evidence="1">
    <location>
        <begin position="4"/>
        <end position="137"/>
    </location>
</feature>
<dbReference type="PANTHER" id="PTHR14499:SF136">
    <property type="entry name" value="GH08630P"/>
    <property type="match status" value="1"/>
</dbReference>
<comment type="caution">
    <text evidence="2">The sequence shown here is derived from an EMBL/GenBank/DDBJ whole genome shotgun (WGS) entry which is preliminary data.</text>
</comment>
<dbReference type="InterPro" id="IPR003131">
    <property type="entry name" value="T1-type_BTB"/>
</dbReference>
<reference evidence="2" key="1">
    <citation type="submission" date="2021-06" db="EMBL/GenBank/DDBJ databases">
        <authorList>
            <person name="Kallberg Y."/>
            <person name="Tangrot J."/>
            <person name="Rosling A."/>
        </authorList>
    </citation>
    <scope>NUCLEOTIDE SEQUENCE</scope>
    <source>
        <strain evidence="2">AZ414A</strain>
    </source>
</reference>
<dbReference type="Pfam" id="PF02214">
    <property type="entry name" value="BTB_2"/>
    <property type="match status" value="1"/>
</dbReference>
<dbReference type="EMBL" id="CAJVPK010000101">
    <property type="protein sequence ID" value="CAG8448829.1"/>
    <property type="molecule type" value="Genomic_DNA"/>
</dbReference>
<protein>
    <submittedName>
        <fullName evidence="2">9799_t:CDS:1</fullName>
    </submittedName>
</protein>
<accession>A0A9N8YUH0</accession>
<dbReference type="AlphaFoldDB" id="A0A9N8YUH0"/>
<keyword evidence="3" id="KW-1185">Reference proteome</keyword>
<evidence type="ECO:0000313" key="2">
    <source>
        <dbReference type="EMBL" id="CAG8448829.1"/>
    </source>
</evidence>
<evidence type="ECO:0000259" key="1">
    <source>
        <dbReference type="SMART" id="SM00225"/>
    </source>
</evidence>
<dbReference type="OrthoDB" id="10025005at2759"/>
<dbReference type="SUPFAM" id="SSF54695">
    <property type="entry name" value="POZ domain"/>
    <property type="match status" value="1"/>
</dbReference>
<organism evidence="2 3">
    <name type="scientific">Diversispora eburnea</name>
    <dbReference type="NCBI Taxonomy" id="1213867"/>
    <lineage>
        <taxon>Eukaryota</taxon>
        <taxon>Fungi</taxon>
        <taxon>Fungi incertae sedis</taxon>
        <taxon>Mucoromycota</taxon>
        <taxon>Glomeromycotina</taxon>
        <taxon>Glomeromycetes</taxon>
        <taxon>Diversisporales</taxon>
        <taxon>Diversisporaceae</taxon>
        <taxon>Diversispora</taxon>
    </lineage>
</organism>
<name>A0A9N8YUH0_9GLOM</name>
<dbReference type="Gene3D" id="3.30.710.10">
    <property type="entry name" value="Potassium Channel Kv1.1, Chain A"/>
    <property type="match status" value="1"/>
</dbReference>
<gene>
    <name evidence="2" type="ORF">DEBURN_LOCUS1986</name>
</gene>